<evidence type="ECO:0000313" key="1">
    <source>
        <dbReference type="EMBL" id="KAK7481006.1"/>
    </source>
</evidence>
<protein>
    <submittedName>
        <fullName evidence="1">Uncharacterized protein</fullName>
    </submittedName>
</protein>
<dbReference type="AlphaFoldDB" id="A0ABD0K2A6"/>
<name>A0ABD0K2A6_9CAEN</name>
<evidence type="ECO:0000313" key="2">
    <source>
        <dbReference type="Proteomes" id="UP001519460"/>
    </source>
</evidence>
<accession>A0ABD0K2A6</accession>
<dbReference type="EMBL" id="JACVVK020000269">
    <property type="protein sequence ID" value="KAK7481006.1"/>
    <property type="molecule type" value="Genomic_DNA"/>
</dbReference>
<keyword evidence="2" id="KW-1185">Reference proteome</keyword>
<sequence length="88" mass="10256">MQHTQNARPPRVLLDLIPSVREQKWSNPVFGNNALACRKMDRVEQNITFSTTPEGAELRLLFSSHCPWEPRERDREINRRIACTALKL</sequence>
<organism evidence="1 2">
    <name type="scientific">Batillaria attramentaria</name>
    <dbReference type="NCBI Taxonomy" id="370345"/>
    <lineage>
        <taxon>Eukaryota</taxon>
        <taxon>Metazoa</taxon>
        <taxon>Spiralia</taxon>
        <taxon>Lophotrochozoa</taxon>
        <taxon>Mollusca</taxon>
        <taxon>Gastropoda</taxon>
        <taxon>Caenogastropoda</taxon>
        <taxon>Sorbeoconcha</taxon>
        <taxon>Cerithioidea</taxon>
        <taxon>Batillariidae</taxon>
        <taxon>Batillaria</taxon>
    </lineage>
</organism>
<dbReference type="Proteomes" id="UP001519460">
    <property type="component" value="Unassembled WGS sequence"/>
</dbReference>
<comment type="caution">
    <text evidence="1">The sequence shown here is derived from an EMBL/GenBank/DDBJ whole genome shotgun (WGS) entry which is preliminary data.</text>
</comment>
<gene>
    <name evidence="1" type="ORF">BaRGS_00027725</name>
</gene>
<proteinExistence type="predicted"/>
<reference evidence="1 2" key="1">
    <citation type="journal article" date="2023" name="Sci. Data">
        <title>Genome assembly of the Korean intertidal mud-creeper Batillaria attramentaria.</title>
        <authorList>
            <person name="Patra A.K."/>
            <person name="Ho P.T."/>
            <person name="Jun S."/>
            <person name="Lee S.J."/>
            <person name="Kim Y."/>
            <person name="Won Y.J."/>
        </authorList>
    </citation>
    <scope>NUCLEOTIDE SEQUENCE [LARGE SCALE GENOMIC DNA]</scope>
    <source>
        <strain evidence="1">Wonlab-2016</strain>
    </source>
</reference>